<name>A0A835WVG6_9CHLO</name>
<comment type="caution">
    <text evidence="3">The sequence shown here is derived from an EMBL/GenBank/DDBJ whole genome shotgun (WGS) entry which is preliminary data.</text>
</comment>
<dbReference type="EMBL" id="JAEHOD010000002">
    <property type="protein sequence ID" value="KAG2454159.1"/>
    <property type="molecule type" value="Genomic_DNA"/>
</dbReference>
<feature type="domain" description="Pherophorin" evidence="2">
    <location>
        <begin position="2"/>
        <end position="137"/>
    </location>
</feature>
<accession>A0A835WVG6</accession>
<evidence type="ECO:0000313" key="4">
    <source>
        <dbReference type="Proteomes" id="UP000613740"/>
    </source>
</evidence>
<organism evidence="3 4">
    <name type="scientific">Chlamydomonas schloesseri</name>
    <dbReference type="NCBI Taxonomy" id="2026947"/>
    <lineage>
        <taxon>Eukaryota</taxon>
        <taxon>Viridiplantae</taxon>
        <taxon>Chlorophyta</taxon>
        <taxon>core chlorophytes</taxon>
        <taxon>Chlorophyceae</taxon>
        <taxon>CS clade</taxon>
        <taxon>Chlamydomonadales</taxon>
        <taxon>Chlamydomonadaceae</taxon>
        <taxon>Chlamydomonas</taxon>
    </lineage>
</organism>
<dbReference type="Pfam" id="PF12499">
    <property type="entry name" value="DUF3707"/>
    <property type="match status" value="1"/>
</dbReference>
<dbReference type="InterPro" id="IPR024616">
    <property type="entry name" value="Pherophorin"/>
</dbReference>
<evidence type="ECO:0000313" key="3">
    <source>
        <dbReference type="EMBL" id="KAG2454159.1"/>
    </source>
</evidence>
<sequence length="1224" mass="129071">MFCFEVQVGACERPKNPCCNADVKKLELDVDVACNKTGFRTFWGKDLSNLKKTPTQPFYDIPDGAPPDGLVLKVTELGLDKSNADGMYICYQYINTGSKTPARCRTPAGLCRRDNSSSADGRVCSVALTSSDNNCCPVTGYTPPTPPSPPSPSSPPPTCTVCVEHNITMVLRPEVAKDAGAVASVSEDICSYLQYGDVFDPLQDQVDPNPACVTAFNAATAKLDVAVKICLRATSALAAQAMTAWYDPNGRLKWLQRLIPSGDTGECKVKDGTAEARISGAPVPTTAPASTAASTAPTAALPLPSASSSTAPASSSTASAPAAPLSWAANASTSISCTTFAPATFTRPALTTATAIALASLPTAPVARAAIAIAPSFPASIARAPFAFATPKTSTPASLSSPTSTTFSFSSSPLTYTTLASTSVPYASIAFAAAASTTLACTAISTSALAHAAVTSAAVSCPTLTRSSFTAATVAIAAIAHTPITTSAFTFTSFSPAFASQSTSFTPRPTFRAASPPPPPTRASAGFQIMIGPFDEFFDEETCLAYNSTTGLLQGSGCDCRDPAQLVKFITVDGSPPYELTSLGPLGPAVIRFVAAEVNRTSGNDTAVPFGCIQQPQPLPNPAVLEDRVTDIVRFGLCPPPQQPRGVGRRLQGRSEGGSSSGNNNEAGAMNAVASAALGAAGPGGGAELGPKRTTYLTFGDPSLGGLTRTGYRRLAQAALTNSPAVVLILRAPDATGRDLCASVLYDTPDQVYPSPLRLSLCNTNLLASAELRLAAIRSEPRNLNRSATSGKFIKQAPEGLVSISYPKYRPTSSDWYQPFTPEKLAEVTDRGPCLFSPAATGQKGEKRAPSDNTTLDVVRSAECSPLTRDLLFRIYKITDVDLPLGNVNSTEINGTITVPEVINQTIKIYQKYVWTHLPQIIPSLTRLNGTRFVPADPTVTLILYGTAFPVLAVEGQELVSGMTRVVLATNFVRANRISEDKPFCDNRYVVAERPDLFNETVQRVYFSNFSTLATPTGRGATNLDNTCDVYIVDYYDNQYSQPLINIMLNRYLSSGNALYAVVPSTLPVDLSTDTAQIRIFDSGIAVDRIVVPPDDLAIGRRRFLQGNSAAVTAAGGQKQELYPSGDAVLRIEGCTNITIASLEIRDVKVAKRGAKIITIIDSQVPPGWTTRLLHSNFTGNTMTDQFADARGGAVYAESCEDDPAYKAGLYIEGGALDSNKARM</sequence>
<dbReference type="Proteomes" id="UP000613740">
    <property type="component" value="Unassembled WGS sequence"/>
</dbReference>
<proteinExistence type="predicted"/>
<dbReference type="AlphaFoldDB" id="A0A835WVG6"/>
<evidence type="ECO:0000259" key="2">
    <source>
        <dbReference type="Pfam" id="PF12499"/>
    </source>
</evidence>
<keyword evidence="4" id="KW-1185">Reference proteome</keyword>
<protein>
    <recommendedName>
        <fullName evidence="2">Pherophorin domain-containing protein</fullName>
    </recommendedName>
</protein>
<feature type="region of interest" description="Disordered" evidence="1">
    <location>
        <begin position="637"/>
        <end position="667"/>
    </location>
</feature>
<reference evidence="3" key="1">
    <citation type="journal article" date="2020" name="bioRxiv">
        <title>Comparative genomics of Chlamydomonas.</title>
        <authorList>
            <person name="Craig R.J."/>
            <person name="Hasan A.R."/>
            <person name="Ness R.W."/>
            <person name="Keightley P.D."/>
        </authorList>
    </citation>
    <scope>NUCLEOTIDE SEQUENCE</scope>
    <source>
        <strain evidence="3">CCAP 11/173</strain>
    </source>
</reference>
<gene>
    <name evidence="3" type="ORF">HYH02_001194</name>
</gene>
<evidence type="ECO:0000256" key="1">
    <source>
        <dbReference type="SAM" id="MobiDB-lite"/>
    </source>
</evidence>